<comment type="caution">
    <text evidence="8">The sequence shown here is derived from an EMBL/GenBank/DDBJ whole genome shotgun (WGS) entry which is preliminary data.</text>
</comment>
<feature type="transmembrane region" description="Helical" evidence="7">
    <location>
        <begin position="353"/>
        <end position="380"/>
    </location>
</feature>
<dbReference type="NCBIfam" id="TIGR00813">
    <property type="entry name" value="sss"/>
    <property type="match status" value="1"/>
</dbReference>
<dbReference type="EMBL" id="VDFW01000029">
    <property type="protein sequence ID" value="TNC22124.1"/>
    <property type="molecule type" value="Genomic_DNA"/>
</dbReference>
<accession>A0A5C4LUM9</accession>
<reference evidence="8 9" key="1">
    <citation type="submission" date="2019-06" db="EMBL/GenBank/DDBJ databases">
        <title>Amycolatopsis alkalitolerans sp. nov., isolated from Gastrodia elata Blume.</title>
        <authorList>
            <person name="Narsing Rao M.P."/>
            <person name="Li W.J."/>
        </authorList>
    </citation>
    <scope>NUCLEOTIDE SEQUENCE [LARGE SCALE GENOMIC DNA]</scope>
    <source>
        <strain evidence="8 9">SYSUP0005</strain>
    </source>
</reference>
<evidence type="ECO:0000256" key="5">
    <source>
        <dbReference type="ARBA" id="ARBA00023136"/>
    </source>
</evidence>
<evidence type="ECO:0000256" key="7">
    <source>
        <dbReference type="SAM" id="Phobius"/>
    </source>
</evidence>
<organism evidence="8 9">
    <name type="scientific">Amycolatopsis alkalitolerans</name>
    <dbReference type="NCBI Taxonomy" id="2547244"/>
    <lineage>
        <taxon>Bacteria</taxon>
        <taxon>Bacillati</taxon>
        <taxon>Actinomycetota</taxon>
        <taxon>Actinomycetes</taxon>
        <taxon>Pseudonocardiales</taxon>
        <taxon>Pseudonocardiaceae</taxon>
        <taxon>Amycolatopsis</taxon>
    </lineage>
</organism>
<feature type="transmembrane region" description="Helical" evidence="7">
    <location>
        <begin position="488"/>
        <end position="511"/>
    </location>
</feature>
<dbReference type="PROSITE" id="PS50283">
    <property type="entry name" value="NA_SOLUT_SYMP_3"/>
    <property type="match status" value="1"/>
</dbReference>
<keyword evidence="4 7" id="KW-1133">Transmembrane helix</keyword>
<evidence type="ECO:0000256" key="3">
    <source>
        <dbReference type="ARBA" id="ARBA00022692"/>
    </source>
</evidence>
<dbReference type="RefSeq" id="WP_139099530.1">
    <property type="nucleotide sequence ID" value="NZ_VDFW01000029.1"/>
</dbReference>
<dbReference type="PANTHER" id="PTHR11819:SF195">
    <property type="entry name" value="SODIUM_GLUCOSE COTRANSPORTER 4"/>
    <property type="match status" value="1"/>
</dbReference>
<dbReference type="AlphaFoldDB" id="A0A5C4LUM9"/>
<feature type="transmembrane region" description="Helical" evidence="7">
    <location>
        <begin position="247"/>
        <end position="268"/>
    </location>
</feature>
<dbReference type="PANTHER" id="PTHR11819">
    <property type="entry name" value="SOLUTE CARRIER FAMILY 5"/>
    <property type="match status" value="1"/>
</dbReference>
<dbReference type="CDD" id="cd11478">
    <property type="entry name" value="SLC5sbd_u2"/>
    <property type="match status" value="1"/>
</dbReference>
<protein>
    <submittedName>
        <fullName evidence="8">Sodium/solute symporter</fullName>
    </submittedName>
</protein>
<feature type="transmembrane region" description="Helical" evidence="7">
    <location>
        <begin position="88"/>
        <end position="109"/>
    </location>
</feature>
<comment type="subcellular location">
    <subcellularLocation>
        <location evidence="1">Membrane</location>
        <topology evidence="1">Multi-pass membrane protein</topology>
    </subcellularLocation>
</comment>
<comment type="similarity">
    <text evidence="2 6">Belongs to the sodium:solute symporter (SSF) (TC 2.A.21) family.</text>
</comment>
<sequence length="566" mass="60649">MHVLAAANLRLDASAIDYVLLAFYFVLVLGIGYLARRQVSTSLDFFLSGRSLPAWVTGLAFISANLGAVEIMGMSANGAQYGLPTAHYYWIGAIPAMLFLGVVMMPFYYGSKVRSVPEFMLRRFGPAAHWVNSASFALAQILIAGANLYLLASVVNLLLGWPIWVSIIVAAAIVLTYTALGGLSAAIYNEVLQFFVILAALIPLTVVGLYKVGGWGGLMDKVTGSPGGGEQLHSWPGNQLTGFSSNFLSVLGLVFGLGFVLSFGYWTTNFVEVQRALASKSMSAARRTPIIGAFPKMFIPFIVMIPGMIAAVTVTELMGQNKQALLDGTSAPSGATFNDALLLLMRDLLPNGILGVAIAGLLASFMAGMAANLSSFNTVFTYDIWERYVRKDRPDGYYLRLGRVVTAIATILAIGTAFIASTYSNLMDYLQTLFSFFNAPLFATFILGMFWKRMTKAAGWSGLVFGTASAVVVFVLNETGTINLPGQGSSFLAAIAAFVVDIVVSVAVTYATKPKPEAELVGLVYSLTPRSTLKHETTGQDAGWYRKPVLLAGIALVLTIALNMAF</sequence>
<feature type="transmembrane region" description="Helical" evidence="7">
    <location>
        <begin position="401"/>
        <end position="423"/>
    </location>
</feature>
<evidence type="ECO:0000313" key="8">
    <source>
        <dbReference type="EMBL" id="TNC22124.1"/>
    </source>
</evidence>
<feature type="transmembrane region" description="Helical" evidence="7">
    <location>
        <begin position="549"/>
        <end position="565"/>
    </location>
</feature>
<feature type="transmembrane region" description="Helical" evidence="7">
    <location>
        <begin position="429"/>
        <end position="450"/>
    </location>
</feature>
<dbReference type="GO" id="GO:0005412">
    <property type="term" value="F:D-glucose:sodium symporter activity"/>
    <property type="evidence" value="ECO:0007669"/>
    <property type="project" value="TreeGrafter"/>
</dbReference>
<dbReference type="Pfam" id="PF00474">
    <property type="entry name" value="SSF"/>
    <property type="match status" value="1"/>
</dbReference>
<evidence type="ECO:0000256" key="6">
    <source>
        <dbReference type="RuleBase" id="RU362091"/>
    </source>
</evidence>
<feature type="transmembrane region" description="Helical" evidence="7">
    <location>
        <begin position="192"/>
        <end position="210"/>
    </location>
</feature>
<dbReference type="PROSITE" id="PS00456">
    <property type="entry name" value="NA_SOLUT_SYMP_1"/>
    <property type="match status" value="1"/>
</dbReference>
<evidence type="ECO:0000256" key="4">
    <source>
        <dbReference type="ARBA" id="ARBA00022989"/>
    </source>
</evidence>
<feature type="transmembrane region" description="Helical" evidence="7">
    <location>
        <begin position="158"/>
        <end position="180"/>
    </location>
</feature>
<keyword evidence="5 7" id="KW-0472">Membrane</keyword>
<gene>
    <name evidence="8" type="ORF">FG385_26620</name>
</gene>
<dbReference type="GO" id="GO:0005886">
    <property type="term" value="C:plasma membrane"/>
    <property type="evidence" value="ECO:0007669"/>
    <property type="project" value="TreeGrafter"/>
</dbReference>
<dbReference type="InterPro" id="IPR038377">
    <property type="entry name" value="Na/Glc_symporter_sf"/>
</dbReference>
<keyword evidence="9" id="KW-1185">Reference proteome</keyword>
<keyword evidence="3 7" id="KW-0812">Transmembrane</keyword>
<dbReference type="Gene3D" id="1.20.1730.10">
    <property type="entry name" value="Sodium/glucose cotransporter"/>
    <property type="match status" value="1"/>
</dbReference>
<feature type="transmembrane region" description="Helical" evidence="7">
    <location>
        <begin position="130"/>
        <end position="152"/>
    </location>
</feature>
<dbReference type="InterPro" id="IPR018212">
    <property type="entry name" value="Na/solute_symporter_CS"/>
</dbReference>
<dbReference type="OrthoDB" id="9814523at2"/>
<name>A0A5C4LUM9_9PSEU</name>
<evidence type="ECO:0000313" key="9">
    <source>
        <dbReference type="Proteomes" id="UP000305546"/>
    </source>
</evidence>
<feature type="transmembrane region" description="Helical" evidence="7">
    <location>
        <begin position="457"/>
        <end position="476"/>
    </location>
</feature>
<feature type="transmembrane region" description="Helical" evidence="7">
    <location>
        <begin position="289"/>
        <end position="312"/>
    </location>
</feature>
<dbReference type="Proteomes" id="UP000305546">
    <property type="component" value="Unassembled WGS sequence"/>
</dbReference>
<proteinExistence type="inferred from homology"/>
<evidence type="ECO:0000256" key="1">
    <source>
        <dbReference type="ARBA" id="ARBA00004141"/>
    </source>
</evidence>
<dbReference type="InterPro" id="IPR001734">
    <property type="entry name" value="Na/solute_symporter"/>
</dbReference>
<feature type="transmembrane region" description="Helical" evidence="7">
    <location>
        <begin position="15"/>
        <end position="35"/>
    </location>
</feature>
<evidence type="ECO:0000256" key="2">
    <source>
        <dbReference type="ARBA" id="ARBA00006434"/>
    </source>
</evidence>
<feature type="transmembrane region" description="Helical" evidence="7">
    <location>
        <begin position="55"/>
        <end position="76"/>
    </location>
</feature>